<dbReference type="PROSITE" id="PS50893">
    <property type="entry name" value="ABC_TRANSPORTER_2"/>
    <property type="match status" value="1"/>
</dbReference>
<dbReference type="InterPro" id="IPR017871">
    <property type="entry name" value="ABC_transporter-like_CS"/>
</dbReference>
<dbReference type="InterPro" id="IPR003439">
    <property type="entry name" value="ABC_transporter-like_ATP-bd"/>
</dbReference>
<keyword evidence="2" id="KW-0547">Nucleotide-binding</keyword>
<evidence type="ECO:0000313" key="6">
    <source>
        <dbReference type="Proteomes" id="UP000553034"/>
    </source>
</evidence>
<keyword evidence="6" id="KW-1185">Reference proteome</keyword>
<dbReference type="Proteomes" id="UP000553034">
    <property type="component" value="Unassembled WGS sequence"/>
</dbReference>
<evidence type="ECO:0000313" key="5">
    <source>
        <dbReference type="EMBL" id="MBB4118827.1"/>
    </source>
</evidence>
<keyword evidence="3" id="KW-0067">ATP-binding</keyword>
<dbReference type="Pfam" id="PF00005">
    <property type="entry name" value="ABC_tran"/>
    <property type="match status" value="1"/>
</dbReference>
<evidence type="ECO:0000259" key="4">
    <source>
        <dbReference type="PROSITE" id="PS50893"/>
    </source>
</evidence>
<accession>A0A840EVD6</accession>
<dbReference type="SUPFAM" id="SSF52540">
    <property type="entry name" value="P-loop containing nucleoside triphosphate hydrolases"/>
    <property type="match status" value="1"/>
</dbReference>
<evidence type="ECO:0000256" key="2">
    <source>
        <dbReference type="ARBA" id="ARBA00022741"/>
    </source>
</evidence>
<proteinExistence type="predicted"/>
<dbReference type="PROSITE" id="PS00211">
    <property type="entry name" value="ABC_TRANSPORTER_1"/>
    <property type="match status" value="1"/>
</dbReference>
<name>A0A840EVD6_9FLAO</name>
<feature type="domain" description="ABC transporter" evidence="4">
    <location>
        <begin position="2"/>
        <end position="234"/>
    </location>
</feature>
<reference evidence="5 6" key="1">
    <citation type="submission" date="2020-08" db="EMBL/GenBank/DDBJ databases">
        <title>Genomic Encyclopedia of Type Strains, Phase IV (KMG-IV): sequencing the most valuable type-strain genomes for metagenomic binning, comparative biology and taxonomic classification.</title>
        <authorList>
            <person name="Goeker M."/>
        </authorList>
    </citation>
    <scope>NUCLEOTIDE SEQUENCE [LARGE SCALE GENOMIC DNA]</scope>
    <source>
        <strain evidence="5 6">DSM 29568</strain>
    </source>
</reference>
<keyword evidence="1" id="KW-0813">Transport</keyword>
<dbReference type="GO" id="GO:0016887">
    <property type="term" value="F:ATP hydrolysis activity"/>
    <property type="evidence" value="ECO:0007669"/>
    <property type="project" value="InterPro"/>
</dbReference>
<dbReference type="EMBL" id="JACIFO010000004">
    <property type="protein sequence ID" value="MBB4118827.1"/>
    <property type="molecule type" value="Genomic_DNA"/>
</dbReference>
<dbReference type="PANTHER" id="PTHR42781:SF4">
    <property type="entry name" value="SPERMIDINE_PUTRESCINE IMPORT ATP-BINDING PROTEIN POTA"/>
    <property type="match status" value="1"/>
</dbReference>
<sequence length="324" mass="37082">MLTAENLHFSYQNNKVLNNISFSVPQGEHVCIIGESGCGKSTLLKAIYGLLDLDEGKLFWKEKQILGPAYNLIPGEAYMKFLTQENSLMPYISVLENIKKFLSRQQATQSNDRAHELLAIIDMETYANTKVKFLSGGQKQRVALAQVLAKLPKVLLLDEPFNFIDNFKKNNLRRNVFRYLKNNNITCVFATHDSTDMLGFADKALVMKEGRIIANTTPEQLYNNPLNYYTASLLSEVNKIPLTYFDKKNTLKKHVLLYPSEIKETSNGFITGQVIKSYFTGENYLIEVLLTRGEVILITSQIPYNKQEKIALYVEESLWNKRIR</sequence>
<dbReference type="SMART" id="SM00382">
    <property type="entry name" value="AAA"/>
    <property type="match status" value="1"/>
</dbReference>
<evidence type="ECO:0000256" key="3">
    <source>
        <dbReference type="ARBA" id="ARBA00022840"/>
    </source>
</evidence>
<dbReference type="InterPro" id="IPR027417">
    <property type="entry name" value="P-loop_NTPase"/>
</dbReference>
<organism evidence="5 6">
    <name type="scientific">Mesonia hippocampi</name>
    <dbReference type="NCBI Taxonomy" id="1628250"/>
    <lineage>
        <taxon>Bacteria</taxon>
        <taxon>Pseudomonadati</taxon>
        <taxon>Bacteroidota</taxon>
        <taxon>Flavobacteriia</taxon>
        <taxon>Flavobacteriales</taxon>
        <taxon>Flavobacteriaceae</taxon>
        <taxon>Mesonia</taxon>
    </lineage>
</organism>
<gene>
    <name evidence="5" type="ORF">GGR32_001118</name>
</gene>
<dbReference type="Gene3D" id="3.40.50.300">
    <property type="entry name" value="P-loop containing nucleotide triphosphate hydrolases"/>
    <property type="match status" value="1"/>
</dbReference>
<dbReference type="RefSeq" id="WP_183477191.1">
    <property type="nucleotide sequence ID" value="NZ_JACIFO010000004.1"/>
</dbReference>
<dbReference type="AlphaFoldDB" id="A0A840EVD6"/>
<dbReference type="GO" id="GO:0005524">
    <property type="term" value="F:ATP binding"/>
    <property type="evidence" value="ECO:0007669"/>
    <property type="project" value="UniProtKB-KW"/>
</dbReference>
<dbReference type="PANTHER" id="PTHR42781">
    <property type="entry name" value="SPERMIDINE/PUTRESCINE IMPORT ATP-BINDING PROTEIN POTA"/>
    <property type="match status" value="1"/>
</dbReference>
<dbReference type="InterPro" id="IPR050093">
    <property type="entry name" value="ABC_SmlMolc_Importer"/>
</dbReference>
<dbReference type="InterPro" id="IPR003593">
    <property type="entry name" value="AAA+_ATPase"/>
</dbReference>
<comment type="caution">
    <text evidence="5">The sequence shown here is derived from an EMBL/GenBank/DDBJ whole genome shotgun (WGS) entry which is preliminary data.</text>
</comment>
<protein>
    <submittedName>
        <fullName evidence="5">ABC-type Fe3+/spermidine/putrescine transport system ATPase subunit</fullName>
    </submittedName>
</protein>
<evidence type="ECO:0000256" key="1">
    <source>
        <dbReference type="ARBA" id="ARBA00022448"/>
    </source>
</evidence>